<comment type="caution">
    <text evidence="3">The sequence shown here is derived from an EMBL/GenBank/DDBJ whole genome shotgun (WGS) entry which is preliminary data.</text>
</comment>
<keyword evidence="2" id="KW-0472">Membrane</keyword>
<keyword evidence="4" id="KW-1185">Reference proteome</keyword>
<dbReference type="EMBL" id="MUJZ01030833">
    <property type="protein sequence ID" value="OTF77801.1"/>
    <property type="molecule type" value="Genomic_DNA"/>
</dbReference>
<keyword evidence="2" id="KW-0812">Transmembrane</keyword>
<evidence type="ECO:0000313" key="4">
    <source>
        <dbReference type="Proteomes" id="UP000194236"/>
    </source>
</evidence>
<keyword evidence="2" id="KW-1133">Transmembrane helix</keyword>
<organism evidence="3 4">
    <name type="scientific">Euroglyphus maynei</name>
    <name type="common">Mayne's house dust mite</name>
    <dbReference type="NCBI Taxonomy" id="6958"/>
    <lineage>
        <taxon>Eukaryota</taxon>
        <taxon>Metazoa</taxon>
        <taxon>Ecdysozoa</taxon>
        <taxon>Arthropoda</taxon>
        <taxon>Chelicerata</taxon>
        <taxon>Arachnida</taxon>
        <taxon>Acari</taxon>
        <taxon>Acariformes</taxon>
        <taxon>Sarcoptiformes</taxon>
        <taxon>Astigmata</taxon>
        <taxon>Psoroptidia</taxon>
        <taxon>Analgoidea</taxon>
        <taxon>Pyroglyphidae</taxon>
        <taxon>Pyroglyphinae</taxon>
        <taxon>Euroglyphus</taxon>
    </lineage>
</organism>
<feature type="compositionally biased region" description="Polar residues" evidence="1">
    <location>
        <begin position="63"/>
        <end position="85"/>
    </location>
</feature>
<feature type="compositionally biased region" description="Polar residues" evidence="1">
    <location>
        <begin position="18"/>
        <end position="27"/>
    </location>
</feature>
<evidence type="ECO:0000256" key="2">
    <source>
        <dbReference type="SAM" id="Phobius"/>
    </source>
</evidence>
<dbReference type="OrthoDB" id="10435073at2759"/>
<name>A0A1Y3BAA3_EURMA</name>
<accession>A0A1Y3BAA3</accession>
<reference evidence="3 4" key="1">
    <citation type="submission" date="2017-03" db="EMBL/GenBank/DDBJ databases">
        <title>Genome Survey of Euroglyphus maynei.</title>
        <authorList>
            <person name="Arlian L.G."/>
            <person name="Morgan M.S."/>
            <person name="Rider S.D."/>
        </authorList>
    </citation>
    <scope>NUCLEOTIDE SEQUENCE [LARGE SCALE GENOMIC DNA]</scope>
    <source>
        <strain evidence="3">Arlian Lab</strain>
        <tissue evidence="3">Whole body</tissue>
    </source>
</reference>
<sequence>MTSKEEPPNYIELDFSNRHQLPNTINRDQPEIPVVSISPPPRLSRYEQQKQRIDKYFVQNSVDQQHSTSVAPRLSNTDPLTNLKTNRTHQHEDPRELATFLCKLNSVEHKKFGIFASVMTTVLVLMFYIVGEAAFRLMLMVISFVSILTLCLACFFRRPTLIIVGQNTAVQESSNNLNQKYYTTPQPCLLIFPTLYNRNHSSQQNSC</sequence>
<gene>
    <name evidence="3" type="ORF">BLA29_003026</name>
</gene>
<evidence type="ECO:0000313" key="3">
    <source>
        <dbReference type="EMBL" id="OTF77801.1"/>
    </source>
</evidence>
<feature type="region of interest" description="Disordered" evidence="1">
    <location>
        <begin position="1"/>
        <end position="41"/>
    </location>
</feature>
<dbReference type="AlphaFoldDB" id="A0A1Y3BAA3"/>
<dbReference type="Proteomes" id="UP000194236">
    <property type="component" value="Unassembled WGS sequence"/>
</dbReference>
<feature type="region of interest" description="Disordered" evidence="1">
    <location>
        <begin position="63"/>
        <end position="91"/>
    </location>
</feature>
<evidence type="ECO:0000256" key="1">
    <source>
        <dbReference type="SAM" id="MobiDB-lite"/>
    </source>
</evidence>
<feature type="transmembrane region" description="Helical" evidence="2">
    <location>
        <begin position="112"/>
        <end position="131"/>
    </location>
</feature>
<proteinExistence type="predicted"/>
<protein>
    <submittedName>
        <fullName evidence="3">Uncharacterized protein</fullName>
    </submittedName>
</protein>
<feature type="transmembrane region" description="Helical" evidence="2">
    <location>
        <begin position="137"/>
        <end position="156"/>
    </location>
</feature>